<sequence>MFSGLFLVGDVHVDVKTAAVLQLPDCGHVTSLVLEIPSGNLAVSSALAEYVQSTSVLRKLEVSTGFADEFDFSDEWWKVIVESLARNNSIKEVVFYVDSMSNRDVESIADAVNASRNIRKLIFGNCTVTSRRAFISRLSLGIMDNHTLLGVVLEGRLDQEWPDASMKVFAIYEATHRNMGLLAAAAAFTKTTVLDRYAMCN</sequence>
<dbReference type="SUPFAM" id="SSF52047">
    <property type="entry name" value="RNI-like"/>
    <property type="match status" value="1"/>
</dbReference>
<reference evidence="1" key="2">
    <citation type="submission" date="2021-09" db="EMBL/GenBank/DDBJ databases">
        <authorList>
            <person name="Jia N."/>
            <person name="Wang J."/>
            <person name="Shi W."/>
            <person name="Du L."/>
            <person name="Sun Y."/>
            <person name="Zhan W."/>
            <person name="Jiang J."/>
            <person name="Wang Q."/>
            <person name="Zhang B."/>
            <person name="Ji P."/>
            <person name="Sakyi L.B."/>
            <person name="Cui X."/>
            <person name="Yuan T."/>
            <person name="Jiang B."/>
            <person name="Yang W."/>
            <person name="Lam T.T.-Y."/>
            <person name="Chang Q."/>
            <person name="Ding S."/>
            <person name="Wang X."/>
            <person name="Zhu J."/>
            <person name="Ruan X."/>
            <person name="Zhao L."/>
            <person name="Wei J."/>
            <person name="Que T."/>
            <person name="Du C."/>
            <person name="Cheng J."/>
            <person name="Dai P."/>
            <person name="Han X."/>
            <person name="Huang E."/>
            <person name="Gao Y."/>
            <person name="Liu J."/>
            <person name="Shao H."/>
            <person name="Ye R."/>
            <person name="Li L."/>
            <person name="Wei W."/>
            <person name="Wang X."/>
            <person name="Wang C."/>
            <person name="Huo Q."/>
            <person name="Li W."/>
            <person name="Guo W."/>
            <person name="Chen H."/>
            <person name="Chen S."/>
            <person name="Zhou L."/>
            <person name="Zhou L."/>
            <person name="Ni X."/>
            <person name="Tian J."/>
            <person name="Zhou Y."/>
            <person name="Sheng Y."/>
            <person name="Liu T."/>
            <person name="Pan Y."/>
            <person name="Xia L."/>
            <person name="Li J."/>
            <person name="Zhao F."/>
            <person name="Cao W."/>
        </authorList>
    </citation>
    <scope>NUCLEOTIDE SEQUENCE</scope>
    <source>
        <strain evidence="1">Rsan-2018</strain>
        <tissue evidence="1">Larvae</tissue>
    </source>
</reference>
<evidence type="ECO:0000313" key="2">
    <source>
        <dbReference type="Proteomes" id="UP000821837"/>
    </source>
</evidence>
<dbReference type="AlphaFoldDB" id="A0A9D4YQM8"/>
<keyword evidence="2" id="KW-1185">Reference proteome</keyword>
<name>A0A9D4YQM8_RHISA</name>
<evidence type="ECO:0000313" key="1">
    <source>
        <dbReference type="EMBL" id="KAH7984210.1"/>
    </source>
</evidence>
<organism evidence="1 2">
    <name type="scientific">Rhipicephalus sanguineus</name>
    <name type="common">Brown dog tick</name>
    <name type="synonym">Ixodes sanguineus</name>
    <dbReference type="NCBI Taxonomy" id="34632"/>
    <lineage>
        <taxon>Eukaryota</taxon>
        <taxon>Metazoa</taxon>
        <taxon>Ecdysozoa</taxon>
        <taxon>Arthropoda</taxon>
        <taxon>Chelicerata</taxon>
        <taxon>Arachnida</taxon>
        <taxon>Acari</taxon>
        <taxon>Parasitiformes</taxon>
        <taxon>Ixodida</taxon>
        <taxon>Ixodoidea</taxon>
        <taxon>Ixodidae</taxon>
        <taxon>Rhipicephalinae</taxon>
        <taxon>Rhipicephalus</taxon>
        <taxon>Rhipicephalus</taxon>
    </lineage>
</organism>
<reference evidence="1" key="1">
    <citation type="journal article" date="2020" name="Cell">
        <title>Large-Scale Comparative Analyses of Tick Genomes Elucidate Their Genetic Diversity and Vector Capacities.</title>
        <authorList>
            <consortium name="Tick Genome and Microbiome Consortium (TIGMIC)"/>
            <person name="Jia N."/>
            <person name="Wang J."/>
            <person name="Shi W."/>
            <person name="Du L."/>
            <person name="Sun Y."/>
            <person name="Zhan W."/>
            <person name="Jiang J.F."/>
            <person name="Wang Q."/>
            <person name="Zhang B."/>
            <person name="Ji P."/>
            <person name="Bell-Sakyi L."/>
            <person name="Cui X.M."/>
            <person name="Yuan T.T."/>
            <person name="Jiang B.G."/>
            <person name="Yang W.F."/>
            <person name="Lam T.T."/>
            <person name="Chang Q.C."/>
            <person name="Ding S.J."/>
            <person name="Wang X.J."/>
            <person name="Zhu J.G."/>
            <person name="Ruan X.D."/>
            <person name="Zhao L."/>
            <person name="Wei J.T."/>
            <person name="Ye R.Z."/>
            <person name="Que T.C."/>
            <person name="Du C.H."/>
            <person name="Zhou Y.H."/>
            <person name="Cheng J.X."/>
            <person name="Dai P.F."/>
            <person name="Guo W.B."/>
            <person name="Han X.H."/>
            <person name="Huang E.J."/>
            <person name="Li L.F."/>
            <person name="Wei W."/>
            <person name="Gao Y.C."/>
            <person name="Liu J.Z."/>
            <person name="Shao H.Z."/>
            <person name="Wang X."/>
            <person name="Wang C.C."/>
            <person name="Yang T.C."/>
            <person name="Huo Q.B."/>
            <person name="Li W."/>
            <person name="Chen H.Y."/>
            <person name="Chen S.E."/>
            <person name="Zhou L.G."/>
            <person name="Ni X.B."/>
            <person name="Tian J.H."/>
            <person name="Sheng Y."/>
            <person name="Liu T."/>
            <person name="Pan Y.S."/>
            <person name="Xia L.Y."/>
            <person name="Li J."/>
            <person name="Zhao F."/>
            <person name="Cao W.C."/>
        </authorList>
    </citation>
    <scope>NUCLEOTIDE SEQUENCE</scope>
    <source>
        <strain evidence="1">Rsan-2018</strain>
    </source>
</reference>
<dbReference type="Gene3D" id="3.80.10.10">
    <property type="entry name" value="Ribonuclease Inhibitor"/>
    <property type="match status" value="1"/>
</dbReference>
<proteinExistence type="predicted"/>
<accession>A0A9D4YQM8</accession>
<dbReference type="Proteomes" id="UP000821837">
    <property type="component" value="Chromosome 1"/>
</dbReference>
<protein>
    <submittedName>
        <fullName evidence="1">Uncharacterized protein</fullName>
    </submittedName>
</protein>
<comment type="caution">
    <text evidence="1">The sequence shown here is derived from an EMBL/GenBank/DDBJ whole genome shotgun (WGS) entry which is preliminary data.</text>
</comment>
<gene>
    <name evidence="1" type="ORF">HPB52_018126</name>
</gene>
<dbReference type="EMBL" id="JABSTV010001245">
    <property type="protein sequence ID" value="KAH7984210.1"/>
    <property type="molecule type" value="Genomic_DNA"/>
</dbReference>
<dbReference type="InterPro" id="IPR032675">
    <property type="entry name" value="LRR_dom_sf"/>
</dbReference>